<evidence type="ECO:0000256" key="6">
    <source>
        <dbReference type="ARBA" id="ARBA00022771"/>
    </source>
</evidence>
<evidence type="ECO:0000256" key="2">
    <source>
        <dbReference type="ARBA" id="ARBA00009409"/>
    </source>
</evidence>
<evidence type="ECO:0000256" key="5">
    <source>
        <dbReference type="ARBA" id="ARBA00022763"/>
    </source>
</evidence>
<dbReference type="PROSITE" id="PS01242">
    <property type="entry name" value="ZF_FPG_1"/>
    <property type="match status" value="1"/>
</dbReference>
<dbReference type="InterPro" id="IPR012319">
    <property type="entry name" value="FPG_cat"/>
</dbReference>
<evidence type="ECO:0000256" key="15">
    <source>
        <dbReference type="PROSITE-ProRule" id="PRU00391"/>
    </source>
</evidence>
<evidence type="ECO:0000313" key="17">
    <source>
        <dbReference type="EMBL" id="GAA4017140.1"/>
    </source>
</evidence>
<keyword evidence="9" id="KW-0238">DNA-binding</keyword>
<evidence type="ECO:0000259" key="16">
    <source>
        <dbReference type="PROSITE" id="PS51066"/>
    </source>
</evidence>
<comment type="similarity">
    <text evidence="2">Belongs to the FPG family.</text>
</comment>
<keyword evidence="4" id="KW-0479">Metal-binding</keyword>
<keyword evidence="8" id="KW-0862">Zinc</keyword>
<evidence type="ECO:0000256" key="11">
    <source>
        <dbReference type="ARBA" id="ARBA00023239"/>
    </source>
</evidence>
<dbReference type="CDD" id="cd08970">
    <property type="entry name" value="AcNei1_N"/>
    <property type="match status" value="1"/>
</dbReference>
<evidence type="ECO:0000256" key="7">
    <source>
        <dbReference type="ARBA" id="ARBA00022801"/>
    </source>
</evidence>
<proteinExistence type="inferred from homology"/>
<evidence type="ECO:0000256" key="3">
    <source>
        <dbReference type="ARBA" id="ARBA00012720"/>
    </source>
</evidence>
<evidence type="ECO:0000256" key="10">
    <source>
        <dbReference type="ARBA" id="ARBA00023204"/>
    </source>
</evidence>
<evidence type="ECO:0000256" key="13">
    <source>
        <dbReference type="ARBA" id="ARBA00023295"/>
    </source>
</evidence>
<evidence type="ECO:0000256" key="8">
    <source>
        <dbReference type="ARBA" id="ARBA00022833"/>
    </source>
</evidence>
<dbReference type="InterPro" id="IPR000214">
    <property type="entry name" value="Znf_DNA_glyclase/AP_lyase"/>
</dbReference>
<evidence type="ECO:0000256" key="12">
    <source>
        <dbReference type="ARBA" id="ARBA00023268"/>
    </source>
</evidence>
<dbReference type="InterPro" id="IPR010979">
    <property type="entry name" value="Ribosomal_uS13-like_H2TH"/>
</dbReference>
<dbReference type="InterPro" id="IPR035937">
    <property type="entry name" value="FPG_N"/>
</dbReference>
<evidence type="ECO:0000256" key="9">
    <source>
        <dbReference type="ARBA" id="ARBA00023125"/>
    </source>
</evidence>
<keyword evidence="5" id="KW-0227">DNA damage</keyword>
<dbReference type="Gene3D" id="3.20.190.10">
    <property type="entry name" value="MutM-like, N-terminal"/>
    <property type="match status" value="1"/>
</dbReference>
<comment type="caution">
    <text evidence="17">The sequence shown here is derived from an EMBL/GenBank/DDBJ whole genome shotgun (WGS) entry which is preliminary data.</text>
</comment>
<dbReference type="Pfam" id="PF06827">
    <property type="entry name" value="zf-FPG_IleRS"/>
    <property type="match status" value="1"/>
</dbReference>
<dbReference type="SMART" id="SM01232">
    <property type="entry name" value="H2TH"/>
    <property type="match status" value="1"/>
</dbReference>
<reference evidence="18" key="1">
    <citation type="journal article" date="2019" name="Int. J. Syst. Evol. Microbiol.">
        <title>The Global Catalogue of Microorganisms (GCM) 10K type strain sequencing project: providing services to taxonomists for standard genome sequencing and annotation.</title>
        <authorList>
            <consortium name="The Broad Institute Genomics Platform"/>
            <consortium name="The Broad Institute Genome Sequencing Center for Infectious Disease"/>
            <person name="Wu L."/>
            <person name="Ma J."/>
        </authorList>
    </citation>
    <scope>NUCLEOTIDE SEQUENCE [LARGE SCALE GENOMIC DNA]</scope>
    <source>
        <strain evidence="18">JCM 17342</strain>
    </source>
</reference>
<comment type="catalytic activity">
    <reaction evidence="14">
        <text>2'-deoxyribonucleotide-(2'-deoxyribose 5'-phosphate)-2'-deoxyribonucleotide-DNA = a 3'-end 2'-deoxyribonucleotide-(2,3-dehydro-2,3-deoxyribose 5'-phosphate)-DNA + a 5'-end 5'-phospho-2'-deoxyribonucleoside-DNA + H(+)</text>
        <dbReference type="Rhea" id="RHEA:66592"/>
        <dbReference type="Rhea" id="RHEA-COMP:13180"/>
        <dbReference type="Rhea" id="RHEA-COMP:16897"/>
        <dbReference type="Rhea" id="RHEA-COMP:17067"/>
        <dbReference type="ChEBI" id="CHEBI:15378"/>
        <dbReference type="ChEBI" id="CHEBI:136412"/>
        <dbReference type="ChEBI" id="CHEBI:157695"/>
        <dbReference type="ChEBI" id="CHEBI:167181"/>
        <dbReference type="EC" id="4.2.99.18"/>
    </reaction>
</comment>
<dbReference type="EMBL" id="BAABAL010000017">
    <property type="protein sequence ID" value="GAA4017140.1"/>
    <property type="molecule type" value="Genomic_DNA"/>
</dbReference>
<dbReference type="InterPro" id="IPR010663">
    <property type="entry name" value="Znf_FPG/IleRS"/>
</dbReference>
<name>A0ABP7SVT7_9PSEU</name>
<dbReference type="Proteomes" id="UP001501747">
    <property type="component" value="Unassembled WGS sequence"/>
</dbReference>
<evidence type="ECO:0000256" key="1">
    <source>
        <dbReference type="ARBA" id="ARBA00001947"/>
    </source>
</evidence>
<keyword evidence="10" id="KW-0234">DNA repair</keyword>
<evidence type="ECO:0000256" key="14">
    <source>
        <dbReference type="ARBA" id="ARBA00044632"/>
    </source>
</evidence>
<dbReference type="InterPro" id="IPR015886">
    <property type="entry name" value="H2TH_FPG"/>
</dbReference>
<keyword evidence="11" id="KW-0456">Lyase</keyword>
<comment type="cofactor">
    <cofactor evidence="1">
        <name>Zn(2+)</name>
        <dbReference type="ChEBI" id="CHEBI:29105"/>
    </cofactor>
</comment>
<evidence type="ECO:0000256" key="4">
    <source>
        <dbReference type="ARBA" id="ARBA00022723"/>
    </source>
</evidence>
<keyword evidence="13" id="KW-0326">Glycosidase</keyword>
<feature type="domain" description="FPG-type" evidence="16">
    <location>
        <begin position="234"/>
        <end position="268"/>
    </location>
</feature>
<sequence>MPEGHTLHRLARLHHKRYAGHEVAVDSPQGRFAIGASLVNGHVFESAEAVGKHLLHHYGPDRTVHVHLGLYGKFAEEPRPVTPPQGLVRMRIIGPTHWTDLRGPTACEVLTEEEVEVLRERLGPDPLRADADSDKAWRRIQNSRTSIAALLMDQRIVAGAGNIFRAEVLYRLGIPPLTPGRDIDEATWKAIWDDLKELMEYGVRVGRIDTVRPEHEPEAMGRAPREDRHGGEVYVYRRDSQPCLVCGTPVAIAKLVSRNLYWCPTCQA</sequence>
<keyword evidence="6 15" id="KW-0863">Zinc-finger</keyword>
<dbReference type="SUPFAM" id="SSF57716">
    <property type="entry name" value="Glucocorticoid receptor-like (DNA-binding domain)"/>
    <property type="match status" value="1"/>
</dbReference>
<dbReference type="Pfam" id="PF01149">
    <property type="entry name" value="Fapy_DNA_glyco"/>
    <property type="match status" value="1"/>
</dbReference>
<evidence type="ECO:0000313" key="18">
    <source>
        <dbReference type="Proteomes" id="UP001501747"/>
    </source>
</evidence>
<accession>A0ABP7SVT7</accession>
<organism evidence="17 18">
    <name type="scientific">Allokutzneria multivorans</name>
    <dbReference type="NCBI Taxonomy" id="1142134"/>
    <lineage>
        <taxon>Bacteria</taxon>
        <taxon>Bacillati</taxon>
        <taxon>Actinomycetota</taxon>
        <taxon>Actinomycetes</taxon>
        <taxon>Pseudonocardiales</taxon>
        <taxon>Pseudonocardiaceae</taxon>
        <taxon>Allokutzneria</taxon>
    </lineage>
</organism>
<dbReference type="Pfam" id="PF06831">
    <property type="entry name" value="H2TH"/>
    <property type="match status" value="1"/>
</dbReference>
<dbReference type="PANTHER" id="PTHR42697">
    <property type="entry name" value="ENDONUCLEASE 8"/>
    <property type="match status" value="1"/>
</dbReference>
<keyword evidence="7" id="KW-0378">Hydrolase</keyword>
<protein>
    <recommendedName>
        <fullName evidence="3">DNA-(apurinic or apyrimidinic site) lyase</fullName>
        <ecNumber evidence="3">4.2.99.18</ecNumber>
    </recommendedName>
</protein>
<dbReference type="SUPFAM" id="SSF46946">
    <property type="entry name" value="S13-like H2TH domain"/>
    <property type="match status" value="1"/>
</dbReference>
<dbReference type="PANTHER" id="PTHR42697:SF3">
    <property type="entry name" value="ENDONUCLEASE 8 1"/>
    <property type="match status" value="1"/>
</dbReference>
<gene>
    <name evidence="17" type="ORF">GCM10022247_45460</name>
</gene>
<dbReference type="Gene3D" id="1.10.8.50">
    <property type="match status" value="1"/>
</dbReference>
<dbReference type="SMART" id="SM00898">
    <property type="entry name" value="Fapy_DNA_glyco"/>
    <property type="match status" value="1"/>
</dbReference>
<dbReference type="SUPFAM" id="SSF81624">
    <property type="entry name" value="N-terminal domain of MutM-like DNA repair proteins"/>
    <property type="match status" value="1"/>
</dbReference>
<dbReference type="RefSeq" id="WP_344877976.1">
    <property type="nucleotide sequence ID" value="NZ_BAABAL010000017.1"/>
</dbReference>
<dbReference type="PROSITE" id="PS51066">
    <property type="entry name" value="ZF_FPG_2"/>
    <property type="match status" value="1"/>
</dbReference>
<dbReference type="EC" id="4.2.99.18" evidence="3"/>
<dbReference type="InterPro" id="IPR015887">
    <property type="entry name" value="DNA_glyclase_Znf_dom_DNA_BS"/>
</dbReference>
<keyword evidence="12" id="KW-0511">Multifunctional enzyme</keyword>
<keyword evidence="18" id="KW-1185">Reference proteome</keyword>